<dbReference type="GO" id="GO:0005737">
    <property type="term" value="C:cytoplasm"/>
    <property type="evidence" value="ECO:0007669"/>
    <property type="project" value="UniProtKB-SubCell"/>
</dbReference>
<dbReference type="GO" id="GO:0051301">
    <property type="term" value="P:cell division"/>
    <property type="evidence" value="ECO:0007669"/>
    <property type="project" value="UniProtKB-KW"/>
</dbReference>
<keyword evidence="13" id="KW-1185">Reference proteome</keyword>
<comment type="subcellular location">
    <subcellularLocation>
        <location evidence="2">Cytoplasm</location>
    </subcellularLocation>
    <subcellularLocation>
        <location evidence="1">Nucleus</location>
    </subcellularLocation>
</comment>
<evidence type="ECO:0000256" key="10">
    <source>
        <dbReference type="SAM" id="MobiDB-lite"/>
    </source>
</evidence>
<keyword evidence="5" id="KW-0597">Phosphoprotein</keyword>
<keyword evidence="4" id="KW-1017">Isopeptide bond</keyword>
<keyword evidence="9" id="KW-0539">Nucleus</keyword>
<feature type="compositionally biased region" description="Low complexity" evidence="10">
    <location>
        <begin position="376"/>
        <end position="422"/>
    </location>
</feature>
<keyword evidence="12" id="KW-0131">Cell cycle</keyword>
<keyword evidence="6" id="KW-0832">Ubl conjugation</keyword>
<dbReference type="EMBL" id="LHPG02000001">
    <property type="protein sequence ID" value="PRW61384.1"/>
    <property type="molecule type" value="Genomic_DNA"/>
</dbReference>
<dbReference type="OrthoDB" id="298344at2759"/>
<dbReference type="Pfam" id="PF10497">
    <property type="entry name" value="zf-4CXXC_R1"/>
    <property type="match status" value="1"/>
</dbReference>
<reference evidence="12 13" key="1">
    <citation type="journal article" date="2018" name="Plant J.">
        <title>Genome sequences of Chlorella sorokiniana UTEX 1602 and Micractinium conductrix SAG 241.80: implications to maltose excretion by a green alga.</title>
        <authorList>
            <person name="Arriola M.B."/>
            <person name="Velmurugan N."/>
            <person name="Zhang Y."/>
            <person name="Plunkett M.H."/>
            <person name="Hondzo H."/>
            <person name="Barney B.M."/>
        </authorList>
    </citation>
    <scope>NUCLEOTIDE SEQUENCE [LARGE SCALE GENOMIC DNA]</scope>
    <source>
        <strain evidence="13">UTEX 1602</strain>
    </source>
</reference>
<dbReference type="InterPro" id="IPR018866">
    <property type="entry name" value="Znf-4CXXC_R1"/>
</dbReference>
<evidence type="ECO:0000256" key="8">
    <source>
        <dbReference type="ARBA" id="ARBA00023163"/>
    </source>
</evidence>
<name>A0A2P6U4Z2_CHLSO</name>
<evidence type="ECO:0000313" key="12">
    <source>
        <dbReference type="EMBL" id="PRW61384.1"/>
    </source>
</evidence>
<evidence type="ECO:0000256" key="2">
    <source>
        <dbReference type="ARBA" id="ARBA00004496"/>
    </source>
</evidence>
<dbReference type="GO" id="GO:0006355">
    <property type="term" value="P:regulation of DNA-templated transcription"/>
    <property type="evidence" value="ECO:0007669"/>
    <property type="project" value="InterPro"/>
</dbReference>
<organism evidence="12 13">
    <name type="scientific">Chlorella sorokiniana</name>
    <name type="common">Freshwater green alga</name>
    <dbReference type="NCBI Taxonomy" id="3076"/>
    <lineage>
        <taxon>Eukaryota</taxon>
        <taxon>Viridiplantae</taxon>
        <taxon>Chlorophyta</taxon>
        <taxon>core chlorophytes</taxon>
        <taxon>Trebouxiophyceae</taxon>
        <taxon>Chlorellales</taxon>
        <taxon>Chlorellaceae</taxon>
        <taxon>Chlorella clade</taxon>
        <taxon>Chlorella</taxon>
    </lineage>
</organism>
<dbReference type="InterPro" id="IPR040221">
    <property type="entry name" value="CDCA7/CDA7L"/>
</dbReference>
<evidence type="ECO:0000256" key="4">
    <source>
        <dbReference type="ARBA" id="ARBA00022499"/>
    </source>
</evidence>
<comment type="caution">
    <text evidence="12">The sequence shown here is derived from an EMBL/GenBank/DDBJ whole genome shotgun (WGS) entry which is preliminary data.</text>
</comment>
<dbReference type="Proteomes" id="UP000239899">
    <property type="component" value="Unassembled WGS sequence"/>
</dbReference>
<evidence type="ECO:0000313" key="13">
    <source>
        <dbReference type="Proteomes" id="UP000239899"/>
    </source>
</evidence>
<evidence type="ECO:0000256" key="6">
    <source>
        <dbReference type="ARBA" id="ARBA00022843"/>
    </source>
</evidence>
<evidence type="ECO:0000256" key="7">
    <source>
        <dbReference type="ARBA" id="ARBA00023015"/>
    </source>
</evidence>
<evidence type="ECO:0000256" key="1">
    <source>
        <dbReference type="ARBA" id="ARBA00004123"/>
    </source>
</evidence>
<keyword evidence="12" id="KW-0132">Cell division</keyword>
<dbReference type="GO" id="GO:0005634">
    <property type="term" value="C:nucleus"/>
    <property type="evidence" value="ECO:0007669"/>
    <property type="project" value="UniProtKB-SubCell"/>
</dbReference>
<feature type="region of interest" description="Disordered" evidence="10">
    <location>
        <begin position="53"/>
        <end position="74"/>
    </location>
</feature>
<keyword evidence="8" id="KW-0804">Transcription</keyword>
<evidence type="ECO:0000256" key="3">
    <source>
        <dbReference type="ARBA" id="ARBA00022490"/>
    </source>
</evidence>
<evidence type="ECO:0000259" key="11">
    <source>
        <dbReference type="Pfam" id="PF10497"/>
    </source>
</evidence>
<feature type="compositionally biased region" description="Low complexity" evidence="10">
    <location>
        <begin position="53"/>
        <end position="63"/>
    </location>
</feature>
<evidence type="ECO:0000256" key="5">
    <source>
        <dbReference type="ARBA" id="ARBA00022553"/>
    </source>
</evidence>
<dbReference type="AlphaFoldDB" id="A0A2P6U4Z2"/>
<protein>
    <submittedName>
        <fullName evidence="12">Cell division cycle-associated 7</fullName>
    </submittedName>
</protein>
<feature type="compositionally biased region" description="Low complexity" evidence="10">
    <location>
        <begin position="323"/>
        <end position="350"/>
    </location>
</feature>
<dbReference type="STRING" id="3076.A0A2P6U4Z2"/>
<keyword evidence="3" id="KW-0963">Cytoplasm</keyword>
<feature type="region of interest" description="Disordered" evidence="10">
    <location>
        <begin position="314"/>
        <end position="422"/>
    </location>
</feature>
<accession>A0A2P6U4Z2</accession>
<gene>
    <name evidence="12" type="ORF">C2E21_0125</name>
</gene>
<evidence type="ECO:0000256" key="9">
    <source>
        <dbReference type="ARBA" id="ARBA00023242"/>
    </source>
</evidence>
<proteinExistence type="predicted"/>
<dbReference type="PANTHER" id="PTHR31169:SF23">
    <property type="entry name" value="OS03G0572250 PROTEIN"/>
    <property type="match status" value="1"/>
</dbReference>
<keyword evidence="7" id="KW-0805">Transcription regulation</keyword>
<feature type="domain" description="Zinc-finger" evidence="11">
    <location>
        <begin position="142"/>
        <end position="238"/>
    </location>
</feature>
<sequence>MTKSALELEREARIAANKARLAEIGLVQTVQAITTAQTEQARVRRAAKAANRAARKAAGAAPARRVRRSERVAGLDAPNYNENARLLSLADPEGPGSRDRRLLRENVSEEIYDVAHLDALGSCQQEWELFVDGYDANGNRIYDKVNGQTCHQCRQKTLGKRTCCSGCESLTGVFCGDCLFMRYGEHVDEANANPDWRCPMCRDLCNCSFHRSKRGWAPTGTLYRHAIAEGYKSVAHYLVLNNLTDEAKPVALERGMCPPELAAELRKEIAEAQRAGAAAKEAQPAAEAAPAGEAAVQGVPQPVAAVQEQLLEREPAGAEEEAPAAAPGGAGGRLSARGAAAKGQAAEAAGSKVSPKPSPRKRQVTLTMAGVRKSKASSGSAAGGKQVKAGGAAAAGKAGAAEVAAPASRGLRSSARLRTVTA</sequence>
<dbReference type="PANTHER" id="PTHR31169">
    <property type="entry name" value="OS05G0300700 PROTEIN"/>
    <property type="match status" value="1"/>
</dbReference>